<evidence type="ECO:0000313" key="2">
    <source>
        <dbReference type="Proteomes" id="UP000814140"/>
    </source>
</evidence>
<reference evidence="1" key="1">
    <citation type="submission" date="2021-03" db="EMBL/GenBank/DDBJ databases">
        <authorList>
            <consortium name="DOE Joint Genome Institute"/>
            <person name="Ahrendt S."/>
            <person name="Looney B.P."/>
            <person name="Miyauchi S."/>
            <person name="Morin E."/>
            <person name="Drula E."/>
            <person name="Courty P.E."/>
            <person name="Chicoki N."/>
            <person name="Fauchery L."/>
            <person name="Kohler A."/>
            <person name="Kuo A."/>
            <person name="Labutti K."/>
            <person name="Pangilinan J."/>
            <person name="Lipzen A."/>
            <person name="Riley R."/>
            <person name="Andreopoulos W."/>
            <person name="He G."/>
            <person name="Johnson J."/>
            <person name="Barry K.W."/>
            <person name="Grigoriev I.V."/>
            <person name="Nagy L."/>
            <person name="Hibbett D."/>
            <person name="Henrissat B."/>
            <person name="Matheny P.B."/>
            <person name="Labbe J."/>
            <person name="Martin F."/>
        </authorList>
    </citation>
    <scope>NUCLEOTIDE SEQUENCE</scope>
    <source>
        <strain evidence="1">HHB10654</strain>
    </source>
</reference>
<accession>A0ACB8SJS7</accession>
<reference evidence="1" key="2">
    <citation type="journal article" date="2022" name="New Phytol.">
        <title>Evolutionary transition to the ectomycorrhizal habit in the genomes of a hyperdiverse lineage of mushroom-forming fungi.</title>
        <authorList>
            <person name="Looney B."/>
            <person name="Miyauchi S."/>
            <person name="Morin E."/>
            <person name="Drula E."/>
            <person name="Courty P.E."/>
            <person name="Kohler A."/>
            <person name="Kuo A."/>
            <person name="LaButti K."/>
            <person name="Pangilinan J."/>
            <person name="Lipzen A."/>
            <person name="Riley R."/>
            <person name="Andreopoulos W."/>
            <person name="He G."/>
            <person name="Johnson J."/>
            <person name="Nolan M."/>
            <person name="Tritt A."/>
            <person name="Barry K.W."/>
            <person name="Grigoriev I.V."/>
            <person name="Nagy L.G."/>
            <person name="Hibbett D."/>
            <person name="Henrissat B."/>
            <person name="Matheny P.B."/>
            <person name="Labbe J."/>
            <person name="Martin F.M."/>
        </authorList>
    </citation>
    <scope>NUCLEOTIDE SEQUENCE</scope>
    <source>
        <strain evidence="1">HHB10654</strain>
    </source>
</reference>
<keyword evidence="2" id="KW-1185">Reference proteome</keyword>
<gene>
    <name evidence="1" type="ORF">BV25DRAFT_1814552</name>
</gene>
<name>A0ACB8SJS7_9AGAM</name>
<protein>
    <submittedName>
        <fullName evidence="1">Uncharacterized protein</fullName>
    </submittedName>
</protein>
<dbReference type="Proteomes" id="UP000814140">
    <property type="component" value="Unassembled WGS sequence"/>
</dbReference>
<sequence>MPFNGPGALVPLYALFNPRLLLPSLTVRDIRQLDFAALRRAGYRGAIFDKDNCLTLPHHDKLVPELTDAWAECQDAFGAQNLLIVSNSAGTAKDPGQLQADSVTHHLRAPVLLHSSPKPSYTCAQAVRSYFSSLPSPLAPHELVVVGDRMFTDVVLARRLSQPASVWARIAQRLRGLRGPRNEERGPLAVWTTGVWLRESMPMRHAEAQLAKAIETWVSRAATRRKMLEGRFLKTSLVATKDLTPGGEKRLSWEGWTNT</sequence>
<proteinExistence type="predicted"/>
<evidence type="ECO:0000313" key="1">
    <source>
        <dbReference type="EMBL" id="KAI0056141.1"/>
    </source>
</evidence>
<dbReference type="EMBL" id="MU277270">
    <property type="protein sequence ID" value="KAI0056141.1"/>
    <property type="molecule type" value="Genomic_DNA"/>
</dbReference>
<comment type="caution">
    <text evidence="1">The sequence shown here is derived from an EMBL/GenBank/DDBJ whole genome shotgun (WGS) entry which is preliminary data.</text>
</comment>
<organism evidence="1 2">
    <name type="scientific">Artomyces pyxidatus</name>
    <dbReference type="NCBI Taxonomy" id="48021"/>
    <lineage>
        <taxon>Eukaryota</taxon>
        <taxon>Fungi</taxon>
        <taxon>Dikarya</taxon>
        <taxon>Basidiomycota</taxon>
        <taxon>Agaricomycotina</taxon>
        <taxon>Agaricomycetes</taxon>
        <taxon>Russulales</taxon>
        <taxon>Auriscalpiaceae</taxon>
        <taxon>Artomyces</taxon>
    </lineage>
</organism>